<dbReference type="PANTHER" id="PTHR30465:SF0">
    <property type="entry name" value="OLIGOPEPTIDE TRANSPORT SYSTEM PERMEASE PROTEIN APPB"/>
    <property type="match status" value="1"/>
</dbReference>
<name>A0A1H2LF21_9ACTO</name>
<dbReference type="AlphaFoldDB" id="A0A1H2LF21"/>
<evidence type="ECO:0000256" key="1">
    <source>
        <dbReference type="ARBA" id="ARBA00004651"/>
    </source>
</evidence>
<sequence length="335" mass="36429">MLKFILRRLLNYLLLLVVAVTLAYFIAGTQLDPRSKLIEAEISSGKNISYEQVVHTVDQRLTGWNINPTDPIMDRFVHWVGMISHWDWGYSPQGSSINAEIANRVPISLQLVFLGFFIGILGGVALGAWAAVHQYSKRDRIISIAAMIIISTPAMVIAVFLQIGATYANQAAGYQIFNFIGPTSAIPPDGFWLQLFDRLQHLLLPTVSMALSSIASYSRIQRNLMLDTLGADYVRTARAKGVRFGTAIRKHALRTALIPIATYFAFGIATLILGAAITEQVYGWNGMGIYSVGTITGADINGTAAVVAFAGTCTLTGAFLSDVAISMVDPRVRVG</sequence>
<organism evidence="9 10">
    <name type="scientific">Arcanobacterium phocae</name>
    <dbReference type="NCBI Taxonomy" id="131112"/>
    <lineage>
        <taxon>Bacteria</taxon>
        <taxon>Bacillati</taxon>
        <taxon>Actinomycetota</taxon>
        <taxon>Actinomycetes</taxon>
        <taxon>Actinomycetales</taxon>
        <taxon>Actinomycetaceae</taxon>
        <taxon>Arcanobacterium</taxon>
    </lineage>
</organism>
<keyword evidence="10" id="KW-1185">Reference proteome</keyword>
<keyword evidence="6 7" id="KW-0472">Membrane</keyword>
<dbReference type="STRING" id="131112.SAMN04489737_0794"/>
<evidence type="ECO:0000256" key="6">
    <source>
        <dbReference type="ARBA" id="ARBA00023136"/>
    </source>
</evidence>
<keyword evidence="2 7" id="KW-0813">Transport</keyword>
<feature type="transmembrane region" description="Helical" evidence="7">
    <location>
        <begin position="256"/>
        <end position="277"/>
    </location>
</feature>
<dbReference type="InterPro" id="IPR035906">
    <property type="entry name" value="MetI-like_sf"/>
</dbReference>
<keyword evidence="5 7" id="KW-1133">Transmembrane helix</keyword>
<evidence type="ECO:0000256" key="3">
    <source>
        <dbReference type="ARBA" id="ARBA00022475"/>
    </source>
</evidence>
<proteinExistence type="inferred from homology"/>
<dbReference type="Gene3D" id="1.10.3720.10">
    <property type="entry name" value="MetI-like"/>
    <property type="match status" value="1"/>
</dbReference>
<gene>
    <name evidence="9" type="ORF">SAMN04489737_0794</name>
</gene>
<dbReference type="SUPFAM" id="SSF161098">
    <property type="entry name" value="MetI-like"/>
    <property type="match status" value="1"/>
</dbReference>
<keyword evidence="4 7" id="KW-0812">Transmembrane</keyword>
<comment type="similarity">
    <text evidence="7">Belongs to the binding-protein-dependent transport system permease family.</text>
</comment>
<comment type="subcellular location">
    <subcellularLocation>
        <location evidence="1 7">Cell membrane</location>
        <topology evidence="1 7">Multi-pass membrane protein</topology>
    </subcellularLocation>
</comment>
<dbReference type="GO" id="GO:0055085">
    <property type="term" value="P:transmembrane transport"/>
    <property type="evidence" value="ECO:0007669"/>
    <property type="project" value="InterPro"/>
</dbReference>
<dbReference type="OrthoDB" id="3171583at2"/>
<feature type="domain" description="ABC transmembrane type-1" evidence="8">
    <location>
        <begin position="105"/>
        <end position="324"/>
    </location>
</feature>
<feature type="transmembrane region" description="Helical" evidence="7">
    <location>
        <begin position="199"/>
        <end position="217"/>
    </location>
</feature>
<dbReference type="PANTHER" id="PTHR30465">
    <property type="entry name" value="INNER MEMBRANE ABC TRANSPORTER"/>
    <property type="match status" value="1"/>
</dbReference>
<evidence type="ECO:0000256" key="4">
    <source>
        <dbReference type="ARBA" id="ARBA00022692"/>
    </source>
</evidence>
<evidence type="ECO:0000256" key="7">
    <source>
        <dbReference type="RuleBase" id="RU363032"/>
    </source>
</evidence>
<feature type="transmembrane region" description="Helical" evidence="7">
    <location>
        <begin position="111"/>
        <end position="132"/>
    </location>
</feature>
<dbReference type="CDD" id="cd06261">
    <property type="entry name" value="TM_PBP2"/>
    <property type="match status" value="1"/>
</dbReference>
<keyword evidence="3" id="KW-1003">Cell membrane</keyword>
<evidence type="ECO:0000256" key="2">
    <source>
        <dbReference type="ARBA" id="ARBA00022448"/>
    </source>
</evidence>
<reference evidence="10" key="1">
    <citation type="submission" date="2016-10" db="EMBL/GenBank/DDBJ databases">
        <authorList>
            <person name="Varghese N."/>
            <person name="Submissions S."/>
        </authorList>
    </citation>
    <scope>NUCLEOTIDE SEQUENCE [LARGE SCALE GENOMIC DNA]</scope>
    <source>
        <strain evidence="10">DSM 10002</strain>
    </source>
</reference>
<evidence type="ECO:0000313" key="9">
    <source>
        <dbReference type="EMBL" id="SDU79228.1"/>
    </source>
</evidence>
<dbReference type="Proteomes" id="UP000214355">
    <property type="component" value="Chromosome I"/>
</dbReference>
<dbReference type="Pfam" id="PF00528">
    <property type="entry name" value="BPD_transp_1"/>
    <property type="match status" value="1"/>
</dbReference>
<dbReference type="EMBL" id="LT629804">
    <property type="protein sequence ID" value="SDU79228.1"/>
    <property type="molecule type" value="Genomic_DNA"/>
</dbReference>
<accession>A0A1H2LF21</accession>
<dbReference type="PROSITE" id="PS50928">
    <property type="entry name" value="ABC_TM1"/>
    <property type="match status" value="1"/>
</dbReference>
<dbReference type="GeneID" id="65344532"/>
<dbReference type="GO" id="GO:0005886">
    <property type="term" value="C:plasma membrane"/>
    <property type="evidence" value="ECO:0007669"/>
    <property type="project" value="UniProtKB-SubCell"/>
</dbReference>
<evidence type="ECO:0000259" key="8">
    <source>
        <dbReference type="PROSITE" id="PS50928"/>
    </source>
</evidence>
<feature type="transmembrane region" description="Helical" evidence="7">
    <location>
        <begin position="144"/>
        <end position="165"/>
    </location>
</feature>
<evidence type="ECO:0000313" key="10">
    <source>
        <dbReference type="Proteomes" id="UP000214355"/>
    </source>
</evidence>
<dbReference type="InterPro" id="IPR000515">
    <property type="entry name" value="MetI-like"/>
</dbReference>
<feature type="transmembrane region" description="Helical" evidence="7">
    <location>
        <begin position="9"/>
        <end position="27"/>
    </location>
</feature>
<dbReference type="RefSeq" id="WP_091280142.1">
    <property type="nucleotide sequence ID" value="NZ_JABAPH010000003.1"/>
</dbReference>
<evidence type="ECO:0000256" key="5">
    <source>
        <dbReference type="ARBA" id="ARBA00022989"/>
    </source>
</evidence>
<protein>
    <submittedName>
        <fullName evidence="9">Peptide/nickel transport system permease protein</fullName>
    </submittedName>
</protein>